<reference evidence="1 2" key="1">
    <citation type="submission" date="2021-06" db="EMBL/GenBank/DDBJ databases">
        <title>Caerostris extrusa draft genome.</title>
        <authorList>
            <person name="Kono N."/>
            <person name="Arakawa K."/>
        </authorList>
    </citation>
    <scope>NUCLEOTIDE SEQUENCE [LARGE SCALE GENOMIC DNA]</scope>
</reference>
<evidence type="ECO:0000313" key="1">
    <source>
        <dbReference type="EMBL" id="GIX95253.1"/>
    </source>
</evidence>
<organism evidence="1 2">
    <name type="scientific">Caerostris extrusa</name>
    <name type="common">Bark spider</name>
    <name type="synonym">Caerostris bankana</name>
    <dbReference type="NCBI Taxonomy" id="172846"/>
    <lineage>
        <taxon>Eukaryota</taxon>
        <taxon>Metazoa</taxon>
        <taxon>Ecdysozoa</taxon>
        <taxon>Arthropoda</taxon>
        <taxon>Chelicerata</taxon>
        <taxon>Arachnida</taxon>
        <taxon>Araneae</taxon>
        <taxon>Araneomorphae</taxon>
        <taxon>Entelegynae</taxon>
        <taxon>Araneoidea</taxon>
        <taxon>Araneidae</taxon>
        <taxon>Caerostris</taxon>
    </lineage>
</organism>
<sequence>MSEALEESLCIRISGGEKEKKNSDEVNLPIELAGCHRSLFHGHLFTTRITSINMEDVGVRGRVCGCVHASTIRRTRVAKQMSKSVIFHNSLAGEHGEKKEAVVKKVVKRCRQICQQSPRRSWGWGGGKESTNKSFATRKGRETDYVKLMQQTTEQRSNRFRSIDGIRILNASHNGVLKSNFFFSKRTNCVKENVRHTFKESHFYRIAIHKLLLYFPISFIFENKMLI</sequence>
<keyword evidence="2" id="KW-1185">Reference proteome</keyword>
<evidence type="ECO:0000313" key="2">
    <source>
        <dbReference type="Proteomes" id="UP001054945"/>
    </source>
</evidence>
<dbReference type="EMBL" id="BPLR01004485">
    <property type="protein sequence ID" value="GIX95253.1"/>
    <property type="molecule type" value="Genomic_DNA"/>
</dbReference>
<protein>
    <submittedName>
        <fullName evidence="1">Uncharacterized protein</fullName>
    </submittedName>
</protein>
<accession>A0AAV4PGR5</accession>
<dbReference type="Proteomes" id="UP001054945">
    <property type="component" value="Unassembled WGS sequence"/>
</dbReference>
<gene>
    <name evidence="1" type="ORF">CEXT_525861</name>
</gene>
<dbReference type="AlphaFoldDB" id="A0AAV4PGR5"/>
<proteinExistence type="predicted"/>
<comment type="caution">
    <text evidence="1">The sequence shown here is derived from an EMBL/GenBank/DDBJ whole genome shotgun (WGS) entry which is preliminary data.</text>
</comment>
<name>A0AAV4PGR5_CAEEX</name>